<dbReference type="RefSeq" id="WP_113615699.1">
    <property type="nucleotide sequence ID" value="NZ_QFFJ01000001.1"/>
</dbReference>
<dbReference type="Gene3D" id="1.25.40.390">
    <property type="match status" value="1"/>
</dbReference>
<dbReference type="EMBL" id="QFFJ01000001">
    <property type="protein sequence ID" value="RBL93105.1"/>
    <property type="molecule type" value="Genomic_DNA"/>
</dbReference>
<evidence type="ECO:0000256" key="1">
    <source>
        <dbReference type="SAM" id="SignalP"/>
    </source>
</evidence>
<name>A0A365Y5F0_9BACT</name>
<comment type="caution">
    <text evidence="2">The sequence shown here is derived from an EMBL/GenBank/DDBJ whole genome shotgun (WGS) entry which is preliminary data.</text>
</comment>
<evidence type="ECO:0000313" key="3">
    <source>
        <dbReference type="Proteomes" id="UP000253410"/>
    </source>
</evidence>
<dbReference type="SUPFAM" id="SSF48452">
    <property type="entry name" value="TPR-like"/>
    <property type="match status" value="1"/>
</dbReference>
<dbReference type="InterPro" id="IPR011990">
    <property type="entry name" value="TPR-like_helical_dom_sf"/>
</dbReference>
<dbReference type="PROSITE" id="PS51257">
    <property type="entry name" value="PROKAR_LIPOPROTEIN"/>
    <property type="match status" value="1"/>
</dbReference>
<accession>A0A365Y5F0</accession>
<reference evidence="2 3" key="1">
    <citation type="submission" date="2018-05" db="EMBL/GenBank/DDBJ databases">
        <title>Chitinophaga sp. K3CV102501T nov., isolated from isolated from a monsoon evergreen broad-leaved forest soil.</title>
        <authorList>
            <person name="Lv Y."/>
        </authorList>
    </citation>
    <scope>NUCLEOTIDE SEQUENCE [LARGE SCALE GENOMIC DNA]</scope>
    <source>
        <strain evidence="2 3">GDMCC 1.1325</strain>
    </source>
</reference>
<dbReference type="AlphaFoldDB" id="A0A365Y5F0"/>
<dbReference type="Proteomes" id="UP000253410">
    <property type="component" value="Unassembled WGS sequence"/>
</dbReference>
<organism evidence="2 3">
    <name type="scientific">Chitinophaga flava</name>
    <dbReference type="NCBI Taxonomy" id="2259036"/>
    <lineage>
        <taxon>Bacteria</taxon>
        <taxon>Pseudomonadati</taxon>
        <taxon>Bacteroidota</taxon>
        <taxon>Chitinophagia</taxon>
        <taxon>Chitinophagales</taxon>
        <taxon>Chitinophagaceae</taxon>
        <taxon>Chitinophaga</taxon>
    </lineage>
</organism>
<feature type="signal peptide" evidence="1">
    <location>
        <begin position="1"/>
        <end position="21"/>
    </location>
</feature>
<protein>
    <recommendedName>
        <fullName evidence="4">SusD/RagB family nutrient-binding outer membrane lipoprotein</fullName>
    </recommendedName>
</protein>
<feature type="chain" id="PRO_5016859824" description="SusD/RagB family nutrient-binding outer membrane lipoprotein" evidence="1">
    <location>
        <begin position="22"/>
        <end position="496"/>
    </location>
</feature>
<keyword evidence="3" id="KW-1185">Reference proteome</keyword>
<dbReference type="Pfam" id="PF12771">
    <property type="entry name" value="SusD-like_2"/>
    <property type="match status" value="1"/>
</dbReference>
<keyword evidence="1" id="KW-0732">Signal</keyword>
<gene>
    <name evidence="2" type="ORF">DF182_11185</name>
</gene>
<dbReference type="OrthoDB" id="725917at2"/>
<evidence type="ECO:0008006" key="4">
    <source>
        <dbReference type="Google" id="ProtNLM"/>
    </source>
</evidence>
<dbReference type="InterPro" id="IPR041662">
    <property type="entry name" value="SusD-like_2"/>
</dbReference>
<sequence length="496" mass="55044">MTNKILKYSSAFLLLATIAFSGCKKLDDINHDPTKPTTADPQYLLAGAQKNAMDVLYSGLQNGYIGMHYAQYWSGNSRTDDSRYKLDEGNNSTLWNNLYRISLNNLNNIVRQNGNKLDDPKIAAQTAIARITACWIYQVLADAYGNIPYSSTFQLDAGNITPAYDDAQTVYARLIDTLQAQIKILDVTKGTLATGDVIYLGSTDKWSKLAHSLLLRIAIRMADANDAKAREIIEANYQQAFTSNDDNALFTYLNAAPNKFPYNDSERELSDFFVSATLVDYMKSVADPRLAIYARPSKDDQVINGMPYGWASADKTRPAPGKFSYPGKQIYSAVMPGILMDYAEVEFILAEAAARGMNVGDAATHYTNGIKASISFWKKLADDRSIDDPAINSYIAKVPYNASDWRNVIGTQKWLALYPQGLQGWFERTRLNFKKPGGTALFIAPISGSMDPSTPLVPYRLTYLISEQTINKASYENAAKAIGGDVKGTKLWFNKF</sequence>
<proteinExistence type="predicted"/>
<evidence type="ECO:0000313" key="2">
    <source>
        <dbReference type="EMBL" id="RBL93105.1"/>
    </source>
</evidence>